<keyword evidence="3" id="KW-1185">Reference proteome</keyword>
<proteinExistence type="predicted"/>
<dbReference type="InterPro" id="IPR008969">
    <property type="entry name" value="CarboxyPept-like_regulatory"/>
</dbReference>
<organism evidence="2 3">
    <name type="scientific">Algibacter agarivorans</name>
    <dbReference type="NCBI Taxonomy" id="1109741"/>
    <lineage>
        <taxon>Bacteria</taxon>
        <taxon>Pseudomonadati</taxon>
        <taxon>Bacteroidota</taxon>
        <taxon>Flavobacteriia</taxon>
        <taxon>Flavobacteriales</taxon>
        <taxon>Flavobacteriaceae</taxon>
        <taxon>Algibacter</taxon>
    </lineage>
</organism>
<dbReference type="SUPFAM" id="SSF56935">
    <property type="entry name" value="Porins"/>
    <property type="match status" value="1"/>
</dbReference>
<dbReference type="Gene3D" id="2.170.130.10">
    <property type="entry name" value="TonB-dependent receptor, plug domain"/>
    <property type="match status" value="1"/>
</dbReference>
<accession>A0ABP9GCG9</accession>
<protein>
    <submittedName>
        <fullName evidence="2">Carboxypeptidase-like regulatory domain-containing protein</fullName>
    </submittedName>
</protein>
<evidence type="ECO:0000313" key="3">
    <source>
        <dbReference type="Proteomes" id="UP001501302"/>
    </source>
</evidence>
<gene>
    <name evidence="2" type="ORF">GCM10023314_01970</name>
</gene>
<feature type="region of interest" description="Disordered" evidence="1">
    <location>
        <begin position="483"/>
        <end position="503"/>
    </location>
</feature>
<comment type="caution">
    <text evidence="2">The sequence shown here is derived from an EMBL/GenBank/DDBJ whole genome shotgun (WGS) entry which is preliminary data.</text>
</comment>
<name>A0ABP9GCG9_9FLAO</name>
<dbReference type="InterPro" id="IPR037066">
    <property type="entry name" value="Plug_dom_sf"/>
</dbReference>
<dbReference type="EMBL" id="BAABJJ010000002">
    <property type="protein sequence ID" value="GAA4933156.1"/>
    <property type="molecule type" value="Genomic_DNA"/>
</dbReference>
<evidence type="ECO:0000256" key="1">
    <source>
        <dbReference type="SAM" id="MobiDB-lite"/>
    </source>
</evidence>
<reference evidence="3" key="1">
    <citation type="journal article" date="2019" name="Int. J. Syst. Evol. Microbiol.">
        <title>The Global Catalogue of Microorganisms (GCM) 10K type strain sequencing project: providing services to taxonomists for standard genome sequencing and annotation.</title>
        <authorList>
            <consortium name="The Broad Institute Genomics Platform"/>
            <consortium name="The Broad Institute Genome Sequencing Center for Infectious Disease"/>
            <person name="Wu L."/>
            <person name="Ma J."/>
        </authorList>
    </citation>
    <scope>NUCLEOTIDE SEQUENCE [LARGE SCALE GENOMIC DNA]</scope>
    <source>
        <strain evidence="3">JCM 18285</strain>
    </source>
</reference>
<evidence type="ECO:0000313" key="2">
    <source>
        <dbReference type="EMBL" id="GAA4933156.1"/>
    </source>
</evidence>
<dbReference type="Proteomes" id="UP001501302">
    <property type="component" value="Unassembled WGS sequence"/>
</dbReference>
<sequence>MEDEGNLGVNQSKNHLMNKLIFLLLLLVAGSTFAQVKLEGVIKDSIGAPLELANVIAINQETQKLDSYGISNSDGRYKLSIEKNTNYKIQVSYIGTKTAQVDLKTSDLNITKDFTLQYDTTLDEVELVYEMPVTIKGDTIVYNADSFTSGTERKLGDVLNKLPGVEVNDEGQIEVEGVTVGKVMVEGKDFFDGDSKLATQNIPANAIDKVEVLKNYAEVGQLSGVTNNQDNIAINIKLKQGKKNFWFGNVTAGGGASEENTLYLAQPKLFYYSPKYSINVIGDLNNIGEIAFTRRDYFNFTGGFRSPSRGSGTNIDLGSNNLGFLTLQNNRAKDINTKFGAANFSYSPKKTLDLSGFAIFLSSRTDLQEINDVQFLNDASRDENKESNTTQRSDLAMMKFSAKYKPNGNNQLDYDVLARTSKESQDQNVLSSRVGNIDELESATPFSFNQNLNYYYTLDDTNIFAFEVQHLLQDEDPFYNAILENDPANNDNPVNPDDNLPDPDAYDDTASNLGLDREQSVYNINQDKRVKSNQVDAKLDYWNILNKKSDINFTLGTIYSRQDFDSNIFQVLDDDSKFETTPTINDGLDTNNIGYTFSDLYLGVHYRLKSGIFTFTPGFSGHAYSAKNNQFNVKYTDNFFRLLPDFNMRMQLKKSEQIIFNYSMRTRFTDVNQLARGLVLNNYGSVFSGNQELESAVSHNLNLSYFSFNMFNYTNVTARLNYSKTVDRIRTSSSLPQGSVIRISSPINSALADESASANTRFQKTIGKFRGTLSANLSYNKFNQVVNDRTSVNENYSQTYRTQLRSNFREAPNFEIGYRYTIQDNDQGDRRTKFFTKAPSIEFDALIFKSFTFKTDYSYNNFSDEDQTINSYEFWDASLAYKKNKDSKWEYEIKATNLLDTKSQNRSSAGNISVSATEYFIQPRFLTFRLRYEL</sequence>
<feature type="compositionally biased region" description="Low complexity" evidence="1">
    <location>
        <begin position="485"/>
        <end position="498"/>
    </location>
</feature>
<dbReference type="Pfam" id="PF13620">
    <property type="entry name" value="CarboxypepD_reg"/>
    <property type="match status" value="1"/>
</dbReference>
<dbReference type="Gene3D" id="2.60.40.1120">
    <property type="entry name" value="Carboxypeptidase-like, regulatory domain"/>
    <property type="match status" value="1"/>
</dbReference>
<dbReference type="SUPFAM" id="SSF49464">
    <property type="entry name" value="Carboxypeptidase regulatory domain-like"/>
    <property type="match status" value="1"/>
</dbReference>